<gene>
    <name evidence="4" type="ORF">GCM10025751_41710</name>
</gene>
<dbReference type="Proteomes" id="UP001501729">
    <property type="component" value="Unassembled WGS sequence"/>
</dbReference>
<feature type="compositionally biased region" description="Low complexity" evidence="1">
    <location>
        <begin position="321"/>
        <end position="335"/>
    </location>
</feature>
<dbReference type="Pfam" id="PF01882">
    <property type="entry name" value="DUF58"/>
    <property type="match status" value="1"/>
</dbReference>
<comment type="caution">
    <text evidence="4">The sequence shown here is derived from an EMBL/GenBank/DDBJ whole genome shotgun (WGS) entry which is preliminary data.</text>
</comment>
<keyword evidence="2" id="KW-0812">Transmembrane</keyword>
<dbReference type="PANTHER" id="PTHR34351">
    <property type="entry name" value="SLR1927 PROTEIN-RELATED"/>
    <property type="match status" value="1"/>
</dbReference>
<feature type="region of interest" description="Disordered" evidence="1">
    <location>
        <begin position="321"/>
        <end position="349"/>
    </location>
</feature>
<reference evidence="4 5" key="1">
    <citation type="journal article" date="2019" name="Int. J. Syst. Evol. Microbiol.">
        <title>The Global Catalogue of Microorganisms (GCM) 10K type strain sequencing project: providing services to taxonomists for standard genome sequencing and annotation.</title>
        <authorList>
            <consortium name="The Broad Institute Genomics Platform"/>
            <consortium name="The Broad Institute Genome Sequencing Center for Infectious Disease"/>
            <person name="Wu L."/>
            <person name="Ma J."/>
        </authorList>
    </citation>
    <scope>NUCLEOTIDE SEQUENCE [LARGE SCALE GENOMIC DNA]</scope>
    <source>
        <strain evidence="4 5">JCM 17504</strain>
    </source>
</reference>
<evidence type="ECO:0000259" key="3">
    <source>
        <dbReference type="Pfam" id="PF01882"/>
    </source>
</evidence>
<accession>A0AAV3UM97</accession>
<dbReference type="InterPro" id="IPR002881">
    <property type="entry name" value="DUF58"/>
</dbReference>
<dbReference type="EMBL" id="BAABKX010000015">
    <property type="protein sequence ID" value="GAA5058543.1"/>
    <property type="molecule type" value="Genomic_DNA"/>
</dbReference>
<keyword evidence="2" id="KW-1133">Transmembrane helix</keyword>
<evidence type="ECO:0000313" key="5">
    <source>
        <dbReference type="Proteomes" id="UP001501729"/>
    </source>
</evidence>
<feature type="domain" description="DUF58" evidence="3">
    <location>
        <begin position="181"/>
        <end position="280"/>
    </location>
</feature>
<sequence>MLTRRGQGFLGVAILGVAMAFFFGARSLNAVVGPIFVALVVGYVQLKRTSHPNLTVSAPSVGFREEEATITLDFSAPDPFAGRVSLGLADGLEYGNKPVETSIGETEIDYDVRLAKRGEQSIGPVRIVAEDVFGLFRRTFTHQVRESILVFPRIHPVDGMKTVSALEESLGVSARREFNQLREYERGDPLRDVHWKSSAKRPADDLFIKEFETEEERQQIEITAEADAGRVDVVADAAASIADAMLAAGISVGLTTPESRIPPDFGDSQQTDVLTLLARMKSGHVHERERGQADIVVRGLTAHEGAKIQFAGRTLSFDDFASSGGGSPPSARADGGVNGRIERNKGEPR</sequence>
<dbReference type="GeneID" id="68613944"/>
<dbReference type="AlphaFoldDB" id="A0AAV3UM97"/>
<proteinExistence type="predicted"/>
<dbReference type="PANTHER" id="PTHR34351:SF1">
    <property type="entry name" value="SLR1927 PROTEIN"/>
    <property type="match status" value="1"/>
</dbReference>
<evidence type="ECO:0000313" key="4">
    <source>
        <dbReference type="EMBL" id="GAA5058543.1"/>
    </source>
</evidence>
<feature type="transmembrane region" description="Helical" evidence="2">
    <location>
        <begin position="7"/>
        <end position="24"/>
    </location>
</feature>
<protein>
    <recommendedName>
        <fullName evidence="3">DUF58 domain-containing protein</fullName>
    </recommendedName>
</protein>
<feature type="compositionally biased region" description="Basic and acidic residues" evidence="1">
    <location>
        <begin position="340"/>
        <end position="349"/>
    </location>
</feature>
<organism evidence="4 5">
    <name type="scientific">Haladaptatus pallidirubidus</name>
    <dbReference type="NCBI Taxonomy" id="1008152"/>
    <lineage>
        <taxon>Archaea</taxon>
        <taxon>Methanobacteriati</taxon>
        <taxon>Methanobacteriota</taxon>
        <taxon>Stenosarchaea group</taxon>
        <taxon>Halobacteria</taxon>
        <taxon>Halobacteriales</taxon>
        <taxon>Haladaptataceae</taxon>
        <taxon>Haladaptatus</taxon>
    </lineage>
</organism>
<keyword evidence="5" id="KW-1185">Reference proteome</keyword>
<evidence type="ECO:0000256" key="2">
    <source>
        <dbReference type="SAM" id="Phobius"/>
    </source>
</evidence>
<keyword evidence="2" id="KW-0472">Membrane</keyword>
<name>A0AAV3UM97_9EURY</name>
<evidence type="ECO:0000256" key="1">
    <source>
        <dbReference type="SAM" id="MobiDB-lite"/>
    </source>
</evidence>
<dbReference type="RefSeq" id="WP_227773719.1">
    <property type="nucleotide sequence ID" value="NZ_BAABKX010000015.1"/>
</dbReference>